<dbReference type="Pfam" id="PF00392">
    <property type="entry name" value="GntR"/>
    <property type="match status" value="1"/>
</dbReference>
<dbReference type="Pfam" id="PF07729">
    <property type="entry name" value="FCD"/>
    <property type="match status" value="1"/>
</dbReference>
<dbReference type="SUPFAM" id="SSF48008">
    <property type="entry name" value="GntR ligand-binding domain-like"/>
    <property type="match status" value="1"/>
</dbReference>
<dbReference type="InterPro" id="IPR036390">
    <property type="entry name" value="WH_DNA-bd_sf"/>
</dbReference>
<feature type="domain" description="HTH gntR-type" evidence="4">
    <location>
        <begin position="16"/>
        <end position="83"/>
    </location>
</feature>
<dbReference type="PROSITE" id="PS50949">
    <property type="entry name" value="HTH_GNTR"/>
    <property type="match status" value="1"/>
</dbReference>
<protein>
    <submittedName>
        <fullName evidence="5">HTH-type transcriptional repressor RspR</fullName>
    </submittedName>
</protein>
<organism evidence="5">
    <name type="scientific">bioreactor metagenome</name>
    <dbReference type="NCBI Taxonomy" id="1076179"/>
    <lineage>
        <taxon>unclassified sequences</taxon>
        <taxon>metagenomes</taxon>
        <taxon>ecological metagenomes</taxon>
    </lineage>
</organism>
<reference evidence="5" key="1">
    <citation type="submission" date="2019-08" db="EMBL/GenBank/DDBJ databases">
        <authorList>
            <person name="Kucharzyk K."/>
            <person name="Murdoch R.W."/>
            <person name="Higgins S."/>
            <person name="Loffler F."/>
        </authorList>
    </citation>
    <scope>NUCLEOTIDE SEQUENCE</scope>
</reference>
<dbReference type="PRINTS" id="PR00035">
    <property type="entry name" value="HTHGNTR"/>
</dbReference>
<keyword evidence="1" id="KW-0805">Transcription regulation</keyword>
<accession>A0A644XTU0</accession>
<evidence type="ECO:0000256" key="1">
    <source>
        <dbReference type="ARBA" id="ARBA00023015"/>
    </source>
</evidence>
<dbReference type="GO" id="GO:0003700">
    <property type="term" value="F:DNA-binding transcription factor activity"/>
    <property type="evidence" value="ECO:0007669"/>
    <property type="project" value="InterPro"/>
</dbReference>
<dbReference type="EMBL" id="VSSQ01003157">
    <property type="protein sequence ID" value="MPM19337.1"/>
    <property type="molecule type" value="Genomic_DNA"/>
</dbReference>
<dbReference type="SUPFAM" id="SSF46785">
    <property type="entry name" value="Winged helix' DNA-binding domain"/>
    <property type="match status" value="1"/>
</dbReference>
<dbReference type="Gene3D" id="1.10.10.10">
    <property type="entry name" value="Winged helix-like DNA-binding domain superfamily/Winged helix DNA-binding domain"/>
    <property type="match status" value="1"/>
</dbReference>
<dbReference type="SMART" id="SM00345">
    <property type="entry name" value="HTH_GNTR"/>
    <property type="match status" value="1"/>
</dbReference>
<dbReference type="SMART" id="SM00895">
    <property type="entry name" value="FCD"/>
    <property type="match status" value="1"/>
</dbReference>
<evidence type="ECO:0000256" key="2">
    <source>
        <dbReference type="ARBA" id="ARBA00023125"/>
    </source>
</evidence>
<dbReference type="AlphaFoldDB" id="A0A644XTU0"/>
<dbReference type="InterPro" id="IPR008920">
    <property type="entry name" value="TF_FadR/GntR_C"/>
</dbReference>
<dbReference type="InterPro" id="IPR036388">
    <property type="entry name" value="WH-like_DNA-bd_sf"/>
</dbReference>
<comment type="caution">
    <text evidence="5">The sequence shown here is derived from an EMBL/GenBank/DDBJ whole genome shotgun (WGS) entry which is preliminary data.</text>
</comment>
<dbReference type="GO" id="GO:0003677">
    <property type="term" value="F:DNA binding"/>
    <property type="evidence" value="ECO:0007669"/>
    <property type="project" value="UniProtKB-KW"/>
</dbReference>
<evidence type="ECO:0000259" key="4">
    <source>
        <dbReference type="PROSITE" id="PS50949"/>
    </source>
</evidence>
<sequence>MSNQVHEDETSRNSKLNLRSRIFKQLEQDIVNGVYPPGANLTEKALSEKLGVSRTPLREALCQLELQGLVDSIPNKGVVVVGVSKKDIEDIYVIKYAIEALAARLAAERITPEEITELEEVINLTEFYANKGNVEKIVDLDSRFHDLIAKAGKNRPLRSMMANFHNFVKMARLKSLTSPGRLQGVLKEHRALLDAIIAGDADLAEKVADIHTRSAQASITEALGGRQDNT</sequence>
<evidence type="ECO:0000313" key="5">
    <source>
        <dbReference type="EMBL" id="MPM19337.1"/>
    </source>
</evidence>
<evidence type="ECO:0000256" key="3">
    <source>
        <dbReference type="ARBA" id="ARBA00023163"/>
    </source>
</evidence>
<dbReference type="InterPro" id="IPR000524">
    <property type="entry name" value="Tscrpt_reg_HTH_GntR"/>
</dbReference>
<dbReference type="Gene3D" id="1.20.120.530">
    <property type="entry name" value="GntR ligand-binding domain-like"/>
    <property type="match status" value="1"/>
</dbReference>
<dbReference type="CDD" id="cd07377">
    <property type="entry name" value="WHTH_GntR"/>
    <property type="match status" value="1"/>
</dbReference>
<dbReference type="InterPro" id="IPR011711">
    <property type="entry name" value="GntR_C"/>
</dbReference>
<keyword evidence="3" id="KW-0804">Transcription</keyword>
<dbReference type="PANTHER" id="PTHR43537">
    <property type="entry name" value="TRANSCRIPTIONAL REGULATOR, GNTR FAMILY"/>
    <property type="match status" value="1"/>
</dbReference>
<dbReference type="PANTHER" id="PTHR43537:SF24">
    <property type="entry name" value="GLUCONATE OPERON TRANSCRIPTIONAL REPRESSOR"/>
    <property type="match status" value="1"/>
</dbReference>
<gene>
    <name evidence="5" type="primary">rspR_20</name>
    <name evidence="5" type="ORF">SDC9_65760</name>
</gene>
<keyword evidence="2" id="KW-0238">DNA-binding</keyword>
<proteinExistence type="predicted"/>
<name>A0A644XTU0_9ZZZZ</name>